<keyword evidence="1" id="KW-0175">Coiled coil</keyword>
<evidence type="ECO:0000259" key="2">
    <source>
        <dbReference type="Pfam" id="PF13271"/>
    </source>
</evidence>
<dbReference type="AlphaFoldDB" id="A0A6N9NNM5"/>
<dbReference type="Pfam" id="PF13271">
    <property type="entry name" value="DUF4062"/>
    <property type="match status" value="1"/>
</dbReference>
<sequence length="331" mass="38251">MKKYQVFVSSTYQDLKNERKEVIQALLELDCIPVGMELFPATDDDQWTLIKELIDESDYYILIIGGRYGSLNSEGISYTQMEYEYALKIGIPIISFLIKSVDDISVSKTDKNEEKAKQLLTFRELASKKHIKFWQTPEELGSVVSRSLVKLIKTKPRTGWVKADRISSTAANVEILKLKEKIKELEDELKTSAITDTDSLSQGDDTYNVQYTYKKTEYGELYRDSLKLTWNEIFSKTATILIDEAPEEDYQTQISDYLYHLLSKEASRKPIGVRIIIDNFRSILIQLKALGLIEKSIKKRSLKDNNTYWKLTPKGDDLITNLRAIRKKEKK</sequence>
<feature type="domain" description="DUF4062" evidence="2">
    <location>
        <begin position="5"/>
        <end position="86"/>
    </location>
</feature>
<dbReference type="Proteomes" id="UP000470771">
    <property type="component" value="Unassembled WGS sequence"/>
</dbReference>
<reference evidence="3 4" key="1">
    <citation type="submission" date="2019-12" db="EMBL/GenBank/DDBJ databases">
        <authorList>
            <person name="Zhao J."/>
        </authorList>
    </citation>
    <scope>NUCLEOTIDE SEQUENCE [LARGE SCALE GENOMIC DNA]</scope>
    <source>
        <strain evidence="3 4">S-15</strain>
    </source>
</reference>
<dbReference type="InterPro" id="IPR025139">
    <property type="entry name" value="DUF4062"/>
</dbReference>
<gene>
    <name evidence="3" type="ORF">GQN54_15145</name>
</gene>
<dbReference type="RefSeq" id="WP_160634405.1">
    <property type="nucleotide sequence ID" value="NZ_WWNE01000018.1"/>
</dbReference>
<keyword evidence="4" id="KW-1185">Reference proteome</keyword>
<comment type="caution">
    <text evidence="3">The sequence shown here is derived from an EMBL/GenBank/DDBJ whole genome shotgun (WGS) entry which is preliminary data.</text>
</comment>
<organism evidence="3 4">
    <name type="scientific">Acidiluteibacter ferrifornacis</name>
    <dbReference type="NCBI Taxonomy" id="2692424"/>
    <lineage>
        <taxon>Bacteria</taxon>
        <taxon>Pseudomonadati</taxon>
        <taxon>Bacteroidota</taxon>
        <taxon>Flavobacteriia</taxon>
        <taxon>Flavobacteriales</taxon>
        <taxon>Cryomorphaceae</taxon>
        <taxon>Acidiluteibacter</taxon>
    </lineage>
</organism>
<dbReference type="EMBL" id="WWNE01000018">
    <property type="protein sequence ID" value="NBG67462.1"/>
    <property type="molecule type" value="Genomic_DNA"/>
</dbReference>
<name>A0A6N9NNM5_9FLAO</name>
<accession>A0A6N9NNM5</accession>
<evidence type="ECO:0000313" key="3">
    <source>
        <dbReference type="EMBL" id="NBG67462.1"/>
    </source>
</evidence>
<evidence type="ECO:0000313" key="4">
    <source>
        <dbReference type="Proteomes" id="UP000470771"/>
    </source>
</evidence>
<evidence type="ECO:0000256" key="1">
    <source>
        <dbReference type="SAM" id="Coils"/>
    </source>
</evidence>
<feature type="coiled-coil region" evidence="1">
    <location>
        <begin position="168"/>
        <end position="195"/>
    </location>
</feature>
<protein>
    <submittedName>
        <fullName evidence="3">DUF4062 domain-containing protein</fullName>
    </submittedName>
</protein>
<proteinExistence type="predicted"/>